<dbReference type="InterPro" id="IPR050330">
    <property type="entry name" value="Bact_OuterMem_StrucFunc"/>
</dbReference>
<keyword evidence="3" id="KW-0998">Cell outer membrane</keyword>
<evidence type="ECO:0000256" key="1">
    <source>
        <dbReference type="ARBA" id="ARBA00004442"/>
    </source>
</evidence>
<dbReference type="Gene3D" id="3.30.1330.60">
    <property type="entry name" value="OmpA-like domain"/>
    <property type="match status" value="1"/>
</dbReference>
<dbReference type="PANTHER" id="PTHR30329:SF21">
    <property type="entry name" value="LIPOPROTEIN YIAD-RELATED"/>
    <property type="match status" value="1"/>
</dbReference>
<dbReference type="PANTHER" id="PTHR30329">
    <property type="entry name" value="STATOR ELEMENT OF FLAGELLAR MOTOR COMPLEX"/>
    <property type="match status" value="1"/>
</dbReference>
<feature type="domain" description="OmpA-like" evidence="6">
    <location>
        <begin position="121"/>
        <end position="214"/>
    </location>
</feature>
<name>A0AB39VK10_9FUSO</name>
<evidence type="ECO:0000313" key="7">
    <source>
        <dbReference type="EMBL" id="XDU67711.1"/>
    </source>
</evidence>
<accession>A0AB39VK10</accession>
<dbReference type="CDD" id="cd07185">
    <property type="entry name" value="OmpA_C-like"/>
    <property type="match status" value="1"/>
</dbReference>
<dbReference type="SUPFAM" id="SSF103088">
    <property type="entry name" value="OmpA-like"/>
    <property type="match status" value="1"/>
</dbReference>
<feature type="compositionally biased region" description="Basic and acidic residues" evidence="5">
    <location>
        <begin position="80"/>
        <end position="90"/>
    </location>
</feature>
<evidence type="ECO:0000256" key="5">
    <source>
        <dbReference type="SAM" id="MobiDB-lite"/>
    </source>
</evidence>
<sequence>MKKPVVLAMSSLVAMSVPTVSGKVTTSEMRKEIIRANVADVTEEDEEEDVPTLDPPNPEKPVDDPDLITVSLTRDGTGTKIDKDENDVQKKNSDLSLTQKKISKAVDETPLDETGKFELTKSDFISLRSHELVFDKNSAELKKAAYPILEDVKAYVEKNDFLVSVVGYTDTTGMKSYNKRLSQKRAENVSSNLLNIGLAEDRIVSVMGRGEKIP</sequence>
<gene>
    <name evidence="7" type="ORF">AB8B22_04660</name>
</gene>
<evidence type="ECO:0000256" key="2">
    <source>
        <dbReference type="ARBA" id="ARBA00023136"/>
    </source>
</evidence>
<evidence type="ECO:0000256" key="4">
    <source>
        <dbReference type="PROSITE-ProRule" id="PRU00473"/>
    </source>
</evidence>
<evidence type="ECO:0000259" key="6">
    <source>
        <dbReference type="PROSITE" id="PS51123"/>
    </source>
</evidence>
<dbReference type="EMBL" id="CP165644">
    <property type="protein sequence ID" value="XDU67711.1"/>
    <property type="molecule type" value="Genomic_DNA"/>
</dbReference>
<feature type="compositionally biased region" description="Acidic residues" evidence="5">
    <location>
        <begin position="41"/>
        <end position="51"/>
    </location>
</feature>
<dbReference type="InterPro" id="IPR006665">
    <property type="entry name" value="OmpA-like"/>
</dbReference>
<comment type="subcellular location">
    <subcellularLocation>
        <location evidence="1">Cell outer membrane</location>
    </subcellularLocation>
</comment>
<dbReference type="PRINTS" id="PR01021">
    <property type="entry name" value="OMPADOMAIN"/>
</dbReference>
<protein>
    <submittedName>
        <fullName evidence="7">OmpA family protein</fullName>
    </submittedName>
</protein>
<proteinExistence type="predicted"/>
<organism evidence="7">
    <name type="scientific">Leptotrichia rugosa</name>
    <dbReference type="NCBI Taxonomy" id="3239302"/>
    <lineage>
        <taxon>Bacteria</taxon>
        <taxon>Fusobacteriati</taxon>
        <taxon>Fusobacteriota</taxon>
        <taxon>Fusobacteriia</taxon>
        <taxon>Fusobacteriales</taxon>
        <taxon>Leptotrichiaceae</taxon>
        <taxon>Leptotrichia</taxon>
    </lineage>
</organism>
<feature type="region of interest" description="Disordered" evidence="5">
    <location>
        <begin position="38"/>
        <end position="90"/>
    </location>
</feature>
<dbReference type="Pfam" id="PF00691">
    <property type="entry name" value="OmpA"/>
    <property type="match status" value="1"/>
</dbReference>
<dbReference type="AlphaFoldDB" id="A0AB39VK10"/>
<reference evidence="7" key="1">
    <citation type="submission" date="2024-07" db="EMBL/GenBank/DDBJ databases">
        <authorList>
            <person name="Li X.-J."/>
            <person name="Wang X."/>
        </authorList>
    </citation>
    <scope>NUCLEOTIDE SEQUENCE</scope>
    <source>
        <strain evidence="7">HSP-334</strain>
    </source>
</reference>
<dbReference type="InterPro" id="IPR036737">
    <property type="entry name" value="OmpA-like_sf"/>
</dbReference>
<dbReference type="GO" id="GO:0009279">
    <property type="term" value="C:cell outer membrane"/>
    <property type="evidence" value="ECO:0007669"/>
    <property type="project" value="UniProtKB-SubCell"/>
</dbReference>
<evidence type="ECO:0000256" key="3">
    <source>
        <dbReference type="ARBA" id="ARBA00023237"/>
    </source>
</evidence>
<dbReference type="InterPro" id="IPR006664">
    <property type="entry name" value="OMP_bac"/>
</dbReference>
<dbReference type="RefSeq" id="WP_369711844.1">
    <property type="nucleotide sequence ID" value="NZ_CP165644.1"/>
</dbReference>
<dbReference type="PROSITE" id="PS51123">
    <property type="entry name" value="OMPA_2"/>
    <property type="match status" value="1"/>
</dbReference>
<dbReference type="KEGG" id="lrug:AB8B22_04660"/>
<keyword evidence="2 4" id="KW-0472">Membrane</keyword>